<dbReference type="RefSeq" id="WP_255043662.1">
    <property type="nucleotide sequence ID" value="NZ_JANEYT010000040.1"/>
</dbReference>
<evidence type="ECO:0000313" key="3">
    <source>
        <dbReference type="Proteomes" id="UP001524460"/>
    </source>
</evidence>
<sequence length="99" mass="11445">MSQHCPHCQQSISSPLLSRYEDFFACPHCHCALAHHEADIMLYALAFIITITTPLVVFGEVNSLIAMALSMLAYHFLRPKFFESRFRLRIVKFFPIENI</sequence>
<proteinExistence type="predicted"/>
<dbReference type="Proteomes" id="UP001524460">
    <property type="component" value="Unassembled WGS sequence"/>
</dbReference>
<comment type="caution">
    <text evidence="2">The sequence shown here is derived from an EMBL/GenBank/DDBJ whole genome shotgun (WGS) entry which is preliminary data.</text>
</comment>
<keyword evidence="3" id="KW-1185">Reference proteome</keyword>
<accession>A0ABT1N4B5</accession>
<evidence type="ECO:0000313" key="2">
    <source>
        <dbReference type="EMBL" id="MCQ1059586.1"/>
    </source>
</evidence>
<gene>
    <name evidence="2" type="ORF">NHN17_16170</name>
</gene>
<reference evidence="2 3" key="1">
    <citation type="submission" date="2022-07" db="EMBL/GenBank/DDBJ databases">
        <title>Photobacterium pectinilyticum sp. nov., a marine bacterium isolated from surface seawater of Qingdao offshore.</title>
        <authorList>
            <person name="Wang X."/>
        </authorList>
    </citation>
    <scope>NUCLEOTIDE SEQUENCE [LARGE SCALE GENOMIC DNA]</scope>
    <source>
        <strain evidence="2 3">ZSDE20</strain>
    </source>
</reference>
<keyword evidence="1" id="KW-0472">Membrane</keyword>
<organism evidence="2 3">
    <name type="scientific">Photobacterium pectinilyticum</name>
    <dbReference type="NCBI Taxonomy" id="2906793"/>
    <lineage>
        <taxon>Bacteria</taxon>
        <taxon>Pseudomonadati</taxon>
        <taxon>Pseudomonadota</taxon>
        <taxon>Gammaproteobacteria</taxon>
        <taxon>Vibrionales</taxon>
        <taxon>Vibrionaceae</taxon>
        <taxon>Photobacterium</taxon>
    </lineage>
</organism>
<name>A0ABT1N4B5_9GAMM</name>
<keyword evidence="1" id="KW-0812">Transmembrane</keyword>
<keyword evidence="1" id="KW-1133">Transmembrane helix</keyword>
<feature type="transmembrane region" description="Helical" evidence="1">
    <location>
        <begin position="40"/>
        <end position="58"/>
    </location>
</feature>
<evidence type="ECO:0000256" key="1">
    <source>
        <dbReference type="SAM" id="Phobius"/>
    </source>
</evidence>
<dbReference type="EMBL" id="JANEYT010000040">
    <property type="protein sequence ID" value="MCQ1059586.1"/>
    <property type="molecule type" value="Genomic_DNA"/>
</dbReference>
<protein>
    <submittedName>
        <fullName evidence="2">Phage terminase large subunit family protein</fullName>
    </submittedName>
</protein>